<dbReference type="InterPro" id="IPR050901">
    <property type="entry name" value="BP-dep_ABC_trans_perm"/>
</dbReference>
<evidence type="ECO:0000256" key="2">
    <source>
        <dbReference type="ARBA" id="ARBA00022448"/>
    </source>
</evidence>
<keyword evidence="3" id="KW-1003">Cell membrane</keyword>
<evidence type="ECO:0000313" key="10">
    <source>
        <dbReference type="Proteomes" id="UP000008221"/>
    </source>
</evidence>
<evidence type="ECO:0000256" key="7">
    <source>
        <dbReference type="RuleBase" id="RU363032"/>
    </source>
</evidence>
<dbReference type="PANTHER" id="PTHR32243">
    <property type="entry name" value="MALTOSE TRANSPORT SYSTEM PERMEASE-RELATED"/>
    <property type="match status" value="1"/>
</dbReference>
<evidence type="ECO:0000256" key="4">
    <source>
        <dbReference type="ARBA" id="ARBA00022692"/>
    </source>
</evidence>
<feature type="transmembrane region" description="Helical" evidence="7">
    <location>
        <begin position="94"/>
        <end position="115"/>
    </location>
</feature>
<dbReference type="Pfam" id="PF00528">
    <property type="entry name" value="BPD_transp_1"/>
    <property type="match status" value="1"/>
</dbReference>
<accession>A0LSB7</accession>
<keyword evidence="5 7" id="KW-1133">Transmembrane helix</keyword>
<keyword evidence="10" id="KW-1185">Reference proteome</keyword>
<comment type="similarity">
    <text evidence="7">Belongs to the binding-protein-dependent transport system permease family.</text>
</comment>
<keyword evidence="2 7" id="KW-0813">Transport</keyword>
<feature type="domain" description="ABC transmembrane type-1" evidence="8">
    <location>
        <begin position="90"/>
        <end position="281"/>
    </location>
</feature>
<reference evidence="9 10" key="1">
    <citation type="journal article" date="2009" name="Genome Res.">
        <title>Complete genome of the cellulolytic thermophile Acidothermus cellulolyticus 11B provides insights into its ecophysiological and evolutionary adaptations.</title>
        <authorList>
            <person name="Barabote R.D."/>
            <person name="Xie G."/>
            <person name="Leu D.H."/>
            <person name="Normand P."/>
            <person name="Necsulea A."/>
            <person name="Daubin V."/>
            <person name="Medigue C."/>
            <person name="Adney W.S."/>
            <person name="Xu X.C."/>
            <person name="Lapidus A."/>
            <person name="Parales R.E."/>
            <person name="Detter C."/>
            <person name="Pujic P."/>
            <person name="Bruce D."/>
            <person name="Lavire C."/>
            <person name="Challacombe J.F."/>
            <person name="Brettin T.S."/>
            <person name="Berry A.M."/>
        </authorList>
    </citation>
    <scope>NUCLEOTIDE SEQUENCE [LARGE SCALE GENOMIC DNA]</scope>
    <source>
        <strain evidence="10">ATCC 43068 / DSM 8971 / 11B</strain>
    </source>
</reference>
<feature type="transmembrane region" description="Helical" evidence="7">
    <location>
        <begin position="22"/>
        <end position="50"/>
    </location>
</feature>
<dbReference type="Gene3D" id="1.10.3720.10">
    <property type="entry name" value="MetI-like"/>
    <property type="match status" value="1"/>
</dbReference>
<evidence type="ECO:0000256" key="1">
    <source>
        <dbReference type="ARBA" id="ARBA00004651"/>
    </source>
</evidence>
<comment type="subcellular location">
    <subcellularLocation>
        <location evidence="1 7">Cell membrane</location>
        <topology evidence="1 7">Multi-pass membrane protein</topology>
    </subcellularLocation>
</comment>
<feature type="transmembrane region" description="Helical" evidence="7">
    <location>
        <begin position="158"/>
        <end position="181"/>
    </location>
</feature>
<dbReference type="GO" id="GO:0005886">
    <property type="term" value="C:plasma membrane"/>
    <property type="evidence" value="ECO:0007669"/>
    <property type="project" value="UniProtKB-SubCell"/>
</dbReference>
<keyword evidence="4 7" id="KW-0812">Transmembrane</keyword>
<feature type="transmembrane region" description="Helical" evidence="7">
    <location>
        <begin position="202"/>
        <end position="224"/>
    </location>
</feature>
<dbReference type="InParanoid" id="A0LSB7"/>
<dbReference type="Proteomes" id="UP000008221">
    <property type="component" value="Chromosome"/>
</dbReference>
<dbReference type="SUPFAM" id="SSF161098">
    <property type="entry name" value="MetI-like"/>
    <property type="match status" value="1"/>
</dbReference>
<evidence type="ECO:0000313" key="9">
    <source>
        <dbReference type="EMBL" id="ABK52327.1"/>
    </source>
</evidence>
<dbReference type="RefSeq" id="WP_011719390.1">
    <property type="nucleotide sequence ID" value="NC_008578.1"/>
</dbReference>
<dbReference type="HOGENOM" id="CLU_016047_1_2_11"/>
<dbReference type="KEGG" id="ace:Acel_0554"/>
<dbReference type="InterPro" id="IPR000515">
    <property type="entry name" value="MetI-like"/>
</dbReference>
<evidence type="ECO:0000259" key="8">
    <source>
        <dbReference type="PROSITE" id="PS50928"/>
    </source>
</evidence>
<evidence type="ECO:0000256" key="3">
    <source>
        <dbReference type="ARBA" id="ARBA00022475"/>
    </source>
</evidence>
<keyword evidence="6 7" id="KW-0472">Membrane</keyword>
<dbReference type="PANTHER" id="PTHR32243:SF18">
    <property type="entry name" value="INNER MEMBRANE ABC TRANSPORTER PERMEASE PROTEIN YCJP"/>
    <property type="match status" value="1"/>
</dbReference>
<dbReference type="FunCoup" id="A0LSB7">
    <property type="interactions" value="28"/>
</dbReference>
<gene>
    <name evidence="9" type="ordered locus">Acel_0554</name>
</gene>
<dbReference type="EMBL" id="CP000481">
    <property type="protein sequence ID" value="ABK52327.1"/>
    <property type="molecule type" value="Genomic_DNA"/>
</dbReference>
<feature type="transmembrane region" description="Helical" evidence="7">
    <location>
        <begin position="127"/>
        <end position="152"/>
    </location>
</feature>
<feature type="transmembrane region" description="Helical" evidence="7">
    <location>
        <begin position="260"/>
        <end position="281"/>
    </location>
</feature>
<dbReference type="STRING" id="351607.Acel_0554"/>
<dbReference type="AlphaFoldDB" id="A0LSB7"/>
<dbReference type="eggNOG" id="COG0395">
    <property type="taxonomic scope" value="Bacteria"/>
</dbReference>
<dbReference type="PROSITE" id="PS50928">
    <property type="entry name" value="ABC_TM1"/>
    <property type="match status" value="1"/>
</dbReference>
<dbReference type="OrthoDB" id="9794684at2"/>
<protein>
    <submittedName>
        <fullName evidence="9">Carbohydrate ABC transporter membrane protein 2, CUT1 family</fullName>
    </submittedName>
</protein>
<dbReference type="CDD" id="cd06261">
    <property type="entry name" value="TM_PBP2"/>
    <property type="match status" value="1"/>
</dbReference>
<sequence length="296" mass="32526">MTALPTTVVRAGRRRSRRAGGVTSRVGGIAAHIAAVVVLVVMLFPVYWAVSTSFKRGLDMNRITPLWFPIPGTLQHYRDAWHKEFFLSSLKNSAIVVASVVVISIAVAFLAAIAIARTRFRGRKAYIVLIMGIQMIPQIALILPLFVMLSYVHKQNTVVGLTFTYLAFILPFSIWTLRGFVANIPVDLEEAAMIDGCSRPGAFLRVTFPLIAPGLVATAIFAFIQSFNEFLFAYVIMQDNNKWTASVWLESFLTQQQIDWGGLMAGATMLSIPIVIGFLLVQRYVAVGLTAGAVKG</sequence>
<proteinExistence type="inferred from homology"/>
<dbReference type="GO" id="GO:0055085">
    <property type="term" value="P:transmembrane transport"/>
    <property type="evidence" value="ECO:0007669"/>
    <property type="project" value="InterPro"/>
</dbReference>
<evidence type="ECO:0000256" key="5">
    <source>
        <dbReference type="ARBA" id="ARBA00022989"/>
    </source>
</evidence>
<evidence type="ECO:0000256" key="6">
    <source>
        <dbReference type="ARBA" id="ARBA00023136"/>
    </source>
</evidence>
<name>A0LSB7_ACIC1</name>
<dbReference type="InterPro" id="IPR035906">
    <property type="entry name" value="MetI-like_sf"/>
</dbReference>
<organism evidence="9 10">
    <name type="scientific">Acidothermus cellulolyticus (strain ATCC 43068 / DSM 8971 / 11B)</name>
    <dbReference type="NCBI Taxonomy" id="351607"/>
    <lineage>
        <taxon>Bacteria</taxon>
        <taxon>Bacillati</taxon>
        <taxon>Actinomycetota</taxon>
        <taxon>Actinomycetes</taxon>
        <taxon>Acidothermales</taxon>
        <taxon>Acidothermaceae</taxon>
        <taxon>Acidothermus</taxon>
    </lineage>
</organism>